<reference evidence="2 3" key="1">
    <citation type="journal article" date="2011" name="Proc. Natl. Acad. Sci. U.S.A.">
        <title>Comparative genomics of xylose-fermenting fungi for enhanced biofuel production.</title>
        <authorList>
            <person name="Wohlbach D.J."/>
            <person name="Kuo A."/>
            <person name="Sato T.K."/>
            <person name="Potts K.M."/>
            <person name="Salamov A.A."/>
            <person name="LaButti K.M."/>
            <person name="Sun H."/>
            <person name="Clum A."/>
            <person name="Pangilinan J.L."/>
            <person name="Lindquist E.A."/>
            <person name="Lucas S."/>
            <person name="Lapidus A."/>
            <person name="Jin M."/>
            <person name="Gunawan C."/>
            <person name="Balan V."/>
            <person name="Dale B.E."/>
            <person name="Jeffries T.W."/>
            <person name="Zinkel R."/>
            <person name="Barry K.W."/>
            <person name="Grigoriev I.V."/>
            <person name="Gasch A.P."/>
        </authorList>
    </citation>
    <scope>NUCLEOTIDE SEQUENCE [LARGE SCALE GENOMIC DNA]</scope>
    <source>
        <strain evidence="3">ATCC 10573 / BCRC 21748 / CBS 615 / JCM 9827 / NBRC 10315 / NRRL Y-1498 / VKM Y-70</strain>
    </source>
</reference>
<keyword evidence="3" id="KW-1185">Reference proteome</keyword>
<organism evidence="3">
    <name type="scientific">Candida tenuis (strain ATCC 10573 / BCRC 21748 / CBS 615 / JCM 9827 / NBRC 10315 / NRRL Y-1498 / VKM Y-70)</name>
    <name type="common">Yeast</name>
    <name type="synonym">Yamadazyma tenuis</name>
    <dbReference type="NCBI Taxonomy" id="590646"/>
    <lineage>
        <taxon>Eukaryota</taxon>
        <taxon>Fungi</taxon>
        <taxon>Dikarya</taxon>
        <taxon>Ascomycota</taxon>
        <taxon>Saccharomycotina</taxon>
        <taxon>Pichiomycetes</taxon>
        <taxon>Debaryomycetaceae</taxon>
        <taxon>Yamadazyma</taxon>
    </lineage>
</organism>
<dbReference type="Gene3D" id="1.25.40.10">
    <property type="entry name" value="Tetratricopeptide repeat domain"/>
    <property type="match status" value="1"/>
</dbReference>
<dbReference type="STRING" id="590646.G3AZN1"/>
<name>G3AZN1_CANTC</name>
<dbReference type="HOGENOM" id="CLU_046061_0_2_1"/>
<dbReference type="eggNOG" id="KOG3024">
    <property type="taxonomic scope" value="Eukaryota"/>
</dbReference>
<dbReference type="GO" id="GO:0072380">
    <property type="term" value="C:TRC complex"/>
    <property type="evidence" value="ECO:0007669"/>
    <property type="project" value="TreeGrafter"/>
</dbReference>
<evidence type="ECO:0000256" key="1">
    <source>
        <dbReference type="ARBA" id="ARBA00005351"/>
    </source>
</evidence>
<evidence type="ECO:0000313" key="3">
    <source>
        <dbReference type="Proteomes" id="UP000000707"/>
    </source>
</evidence>
<protein>
    <submittedName>
        <fullName evidence="2">DUF410-domain-containing protein</fullName>
    </submittedName>
</protein>
<comment type="similarity">
    <text evidence="1">Belongs to the GET4 family.</text>
</comment>
<dbReference type="SUPFAM" id="SSF48452">
    <property type="entry name" value="TPR-like"/>
    <property type="match status" value="1"/>
</dbReference>
<dbReference type="EMBL" id="GL996512">
    <property type="protein sequence ID" value="EGV65624.1"/>
    <property type="molecule type" value="Genomic_DNA"/>
</dbReference>
<dbReference type="Pfam" id="PF04190">
    <property type="entry name" value="GET4"/>
    <property type="match status" value="1"/>
</dbReference>
<dbReference type="InterPro" id="IPR011990">
    <property type="entry name" value="TPR-like_helical_dom_sf"/>
</dbReference>
<dbReference type="PANTHER" id="PTHR12875">
    <property type="entry name" value="GOLGI TO ER TRAFFIC PROTEIN 4 HOMOLOG"/>
    <property type="match status" value="1"/>
</dbReference>
<dbReference type="Proteomes" id="UP000000707">
    <property type="component" value="Unassembled WGS sequence"/>
</dbReference>
<proteinExistence type="inferred from homology"/>
<dbReference type="AlphaFoldDB" id="G3AZN1"/>
<sequence>MSDKLSRTIQRFQAKIDSGSFYEAHQTLRTIANRYIKAKQYDEAINLLYQGSVILAKNKEYTSACDLIVYLLEVYHESSKTIDDKDAKDKIIEVISYIPSSDPGLADLSKRAVEWSKNESNKFGDHDLHNLFGTKFLNSLGESKADDVEKRKIFSVGEFHSILGNSSSLNTYTDFLYQWAKSSDEDEGIFITRAVVNYAYLKNIEFAKECLSKFMAKLIKDSPNYETLTQDHHTVYYYPQKSVINFVQLLVITLCKQDAGHKFLKLFDLYKADLTHYQLVGPVEYLGRFYFNLKLGNPAANQNMFANLMGDLFK</sequence>
<dbReference type="GO" id="GO:0045048">
    <property type="term" value="P:protein insertion into ER membrane"/>
    <property type="evidence" value="ECO:0007669"/>
    <property type="project" value="InterPro"/>
</dbReference>
<accession>G3AZN1</accession>
<dbReference type="PANTHER" id="PTHR12875:SF0">
    <property type="entry name" value="GOLGI TO ER TRAFFIC PROTEIN 4 HOMOLOG"/>
    <property type="match status" value="1"/>
</dbReference>
<gene>
    <name evidence="2" type="ORF">CANTEDRAFT_112493</name>
</gene>
<evidence type="ECO:0000313" key="2">
    <source>
        <dbReference type="EMBL" id="EGV65624.1"/>
    </source>
</evidence>
<dbReference type="InterPro" id="IPR007317">
    <property type="entry name" value="GET4"/>
</dbReference>
<dbReference type="OrthoDB" id="10252405at2759"/>